<dbReference type="SMART" id="SM00717">
    <property type="entry name" value="SANT"/>
    <property type="match status" value="2"/>
</dbReference>
<dbReference type="GO" id="GO:0000981">
    <property type="term" value="F:DNA-binding transcription factor activity, RNA polymerase II-specific"/>
    <property type="evidence" value="ECO:0007669"/>
    <property type="project" value="TreeGrafter"/>
</dbReference>
<protein>
    <submittedName>
        <fullName evidence="10">Uncharacterized protein</fullName>
    </submittedName>
</protein>
<dbReference type="PROSITE" id="PS51294">
    <property type="entry name" value="HTH_MYB"/>
    <property type="match status" value="2"/>
</dbReference>
<dbReference type="Gene3D" id="1.10.10.60">
    <property type="entry name" value="Homeodomain-like"/>
    <property type="match status" value="2"/>
</dbReference>
<feature type="region of interest" description="Disordered" evidence="7">
    <location>
        <begin position="1"/>
        <end position="28"/>
    </location>
</feature>
<organism evidence="10 11">
    <name type="scientific">Colocasia esculenta</name>
    <name type="common">Wild taro</name>
    <name type="synonym">Arum esculentum</name>
    <dbReference type="NCBI Taxonomy" id="4460"/>
    <lineage>
        <taxon>Eukaryota</taxon>
        <taxon>Viridiplantae</taxon>
        <taxon>Streptophyta</taxon>
        <taxon>Embryophyta</taxon>
        <taxon>Tracheophyta</taxon>
        <taxon>Spermatophyta</taxon>
        <taxon>Magnoliopsida</taxon>
        <taxon>Liliopsida</taxon>
        <taxon>Araceae</taxon>
        <taxon>Aroideae</taxon>
        <taxon>Colocasieae</taxon>
        <taxon>Colocasia</taxon>
    </lineage>
</organism>
<dbReference type="PROSITE" id="PS50090">
    <property type="entry name" value="MYB_LIKE"/>
    <property type="match status" value="2"/>
</dbReference>
<dbReference type="InterPro" id="IPR050560">
    <property type="entry name" value="MYB_TF"/>
</dbReference>
<feature type="region of interest" description="Disordered" evidence="7">
    <location>
        <begin position="148"/>
        <end position="184"/>
    </location>
</feature>
<dbReference type="PANTHER" id="PTHR45614">
    <property type="entry name" value="MYB PROTEIN-RELATED"/>
    <property type="match status" value="1"/>
</dbReference>
<dbReference type="OrthoDB" id="2143914at2759"/>
<dbReference type="GO" id="GO:0000978">
    <property type="term" value="F:RNA polymerase II cis-regulatory region sequence-specific DNA binding"/>
    <property type="evidence" value="ECO:0007669"/>
    <property type="project" value="TreeGrafter"/>
</dbReference>
<evidence type="ECO:0000256" key="1">
    <source>
        <dbReference type="ARBA" id="ARBA00004123"/>
    </source>
</evidence>
<dbReference type="CDD" id="cd00167">
    <property type="entry name" value="SANT"/>
    <property type="match status" value="2"/>
</dbReference>
<keyword evidence="6" id="KW-0539">Nucleus</keyword>
<reference evidence="10" key="1">
    <citation type="submission" date="2017-07" db="EMBL/GenBank/DDBJ databases">
        <title>Taro Niue Genome Assembly and Annotation.</title>
        <authorList>
            <person name="Atibalentja N."/>
            <person name="Keating K."/>
            <person name="Fields C.J."/>
        </authorList>
    </citation>
    <scope>NUCLEOTIDE SEQUENCE</scope>
    <source>
        <strain evidence="10">Niue_2</strain>
        <tissue evidence="10">Leaf</tissue>
    </source>
</reference>
<sequence>MEAEIRKGRGGGSDGDGGEQRIRGTWSPEEDAQLTQLVGLHGPRNWTLISSGIPGRSGKSCRLRWCNQLSPAVQHRPFTPAEDAAIVAAHVRYGNKWASIARLLPGRTDNAIKNHWNSTLRRRRRAMAEAGDDRDGAGAESARKRLCRRAEVEGHREPVTSLSLGPPGEEVPAASAAGSGGDGRWGLGGKETCLLSIMREMIAEEVKSYVSRARSDGGCFPILAETNGQD</sequence>
<comment type="subcellular location">
    <subcellularLocation>
        <location evidence="1">Nucleus</location>
    </subcellularLocation>
</comment>
<dbReference type="Pfam" id="PF00249">
    <property type="entry name" value="Myb_DNA-binding"/>
    <property type="match status" value="2"/>
</dbReference>
<keyword evidence="3" id="KW-0805">Transcription regulation</keyword>
<feature type="domain" description="HTH myb-type" evidence="9">
    <location>
        <begin position="70"/>
        <end position="124"/>
    </location>
</feature>
<evidence type="ECO:0000259" key="9">
    <source>
        <dbReference type="PROSITE" id="PS51294"/>
    </source>
</evidence>
<feature type="compositionally biased region" description="Basic and acidic residues" evidence="7">
    <location>
        <begin position="148"/>
        <end position="158"/>
    </location>
</feature>
<dbReference type="InterPro" id="IPR001005">
    <property type="entry name" value="SANT/Myb"/>
</dbReference>
<dbReference type="SUPFAM" id="SSF46689">
    <property type="entry name" value="Homeodomain-like"/>
    <property type="match status" value="1"/>
</dbReference>
<comment type="caution">
    <text evidence="10">The sequence shown here is derived from an EMBL/GenBank/DDBJ whole genome shotgun (WGS) entry which is preliminary data.</text>
</comment>
<dbReference type="InterPro" id="IPR009057">
    <property type="entry name" value="Homeodomain-like_sf"/>
</dbReference>
<evidence type="ECO:0000259" key="8">
    <source>
        <dbReference type="PROSITE" id="PS50090"/>
    </source>
</evidence>
<feature type="domain" description="HTH myb-type" evidence="9">
    <location>
        <begin position="18"/>
        <end position="69"/>
    </location>
</feature>
<name>A0A843XS63_COLES</name>
<dbReference type="GO" id="GO:0005634">
    <property type="term" value="C:nucleus"/>
    <property type="evidence" value="ECO:0007669"/>
    <property type="project" value="UniProtKB-SubCell"/>
</dbReference>
<dbReference type="FunFam" id="1.10.10.60:FF:000060">
    <property type="entry name" value="MYB transcription factor"/>
    <property type="match status" value="1"/>
</dbReference>
<feature type="domain" description="Myb-like" evidence="8">
    <location>
        <begin position="70"/>
        <end position="120"/>
    </location>
</feature>
<keyword evidence="11" id="KW-1185">Reference proteome</keyword>
<evidence type="ECO:0000256" key="7">
    <source>
        <dbReference type="SAM" id="MobiDB-lite"/>
    </source>
</evidence>
<dbReference type="EMBL" id="NMUH01013715">
    <property type="protein sequence ID" value="MQM22714.1"/>
    <property type="molecule type" value="Genomic_DNA"/>
</dbReference>
<keyword evidence="2" id="KW-0677">Repeat</keyword>
<evidence type="ECO:0000256" key="6">
    <source>
        <dbReference type="ARBA" id="ARBA00023242"/>
    </source>
</evidence>
<proteinExistence type="predicted"/>
<evidence type="ECO:0000256" key="5">
    <source>
        <dbReference type="ARBA" id="ARBA00023163"/>
    </source>
</evidence>
<dbReference type="PANTHER" id="PTHR45614:SF82">
    <property type="entry name" value="OS01G0977300 PROTEIN"/>
    <property type="match status" value="1"/>
</dbReference>
<keyword evidence="4" id="KW-0238">DNA-binding</keyword>
<evidence type="ECO:0000313" key="11">
    <source>
        <dbReference type="Proteomes" id="UP000652761"/>
    </source>
</evidence>
<evidence type="ECO:0000256" key="2">
    <source>
        <dbReference type="ARBA" id="ARBA00022737"/>
    </source>
</evidence>
<feature type="compositionally biased region" description="Low complexity" evidence="7">
    <location>
        <begin position="165"/>
        <end position="177"/>
    </location>
</feature>
<gene>
    <name evidence="10" type="ORF">Taro_055770</name>
</gene>
<feature type="domain" description="Myb-like" evidence="8">
    <location>
        <begin position="18"/>
        <end position="69"/>
    </location>
</feature>
<evidence type="ECO:0000313" key="10">
    <source>
        <dbReference type="EMBL" id="MQM22714.1"/>
    </source>
</evidence>
<dbReference type="Proteomes" id="UP000652761">
    <property type="component" value="Unassembled WGS sequence"/>
</dbReference>
<dbReference type="InterPro" id="IPR017930">
    <property type="entry name" value="Myb_dom"/>
</dbReference>
<keyword evidence="5" id="KW-0804">Transcription</keyword>
<evidence type="ECO:0000256" key="4">
    <source>
        <dbReference type="ARBA" id="ARBA00023125"/>
    </source>
</evidence>
<evidence type="ECO:0000256" key="3">
    <source>
        <dbReference type="ARBA" id="ARBA00023015"/>
    </source>
</evidence>
<accession>A0A843XS63</accession>
<dbReference type="AlphaFoldDB" id="A0A843XS63"/>